<gene>
    <name evidence="7" type="ORF">HY30_16070</name>
</gene>
<dbReference type="Gene3D" id="3.40.50.720">
    <property type="entry name" value="NAD(P)-binding Rossmann-like Domain"/>
    <property type="match status" value="1"/>
</dbReference>
<evidence type="ECO:0000256" key="4">
    <source>
        <dbReference type="ARBA" id="ARBA00023002"/>
    </source>
</evidence>
<feature type="domain" description="Enoyl reductase (ER)" evidence="6">
    <location>
        <begin position="8"/>
        <end position="341"/>
    </location>
</feature>
<dbReference type="InterPro" id="IPR002328">
    <property type="entry name" value="ADH_Zn_CS"/>
</dbReference>
<evidence type="ECO:0000256" key="2">
    <source>
        <dbReference type="ARBA" id="ARBA00022723"/>
    </source>
</evidence>
<dbReference type="Pfam" id="PF08240">
    <property type="entry name" value="ADH_N"/>
    <property type="match status" value="1"/>
</dbReference>
<keyword evidence="2 5" id="KW-0479">Metal-binding</keyword>
<dbReference type="STRING" id="1280947.HY30_16070"/>
<dbReference type="PATRIC" id="fig|1280947.3.peg.1802"/>
<dbReference type="PANTHER" id="PTHR42813">
    <property type="entry name" value="ZINC-TYPE ALCOHOL DEHYDROGENASE-LIKE"/>
    <property type="match status" value="1"/>
</dbReference>
<dbReference type="EMBL" id="AWFG01000021">
    <property type="protein sequence ID" value="KCZ58384.1"/>
    <property type="molecule type" value="Genomic_DNA"/>
</dbReference>
<keyword evidence="3 5" id="KW-0862">Zinc</keyword>
<dbReference type="PANTHER" id="PTHR42813:SF2">
    <property type="entry name" value="DEHYDROGENASE, ZINC-CONTAINING, PUTATIVE (AFU_ORTHOLOGUE AFUA_2G02810)-RELATED"/>
    <property type="match status" value="1"/>
</dbReference>
<keyword evidence="4" id="KW-0560">Oxidoreductase</keyword>
<dbReference type="Gene3D" id="3.90.180.10">
    <property type="entry name" value="Medium-chain alcohol dehydrogenases, catalytic domain"/>
    <property type="match status" value="1"/>
</dbReference>
<dbReference type="PROSITE" id="PS00059">
    <property type="entry name" value="ADH_ZINC"/>
    <property type="match status" value="1"/>
</dbReference>
<evidence type="ECO:0000259" key="6">
    <source>
        <dbReference type="SMART" id="SM00829"/>
    </source>
</evidence>
<dbReference type="InterPro" id="IPR036291">
    <property type="entry name" value="NAD(P)-bd_dom_sf"/>
</dbReference>
<accession>A0A062UJN3</accession>
<dbReference type="GO" id="GO:0016616">
    <property type="term" value="F:oxidoreductase activity, acting on the CH-OH group of donors, NAD or NADP as acceptor"/>
    <property type="evidence" value="ECO:0007669"/>
    <property type="project" value="UniProtKB-ARBA"/>
</dbReference>
<organism evidence="7 8">
    <name type="scientific">Hyphomonas chukchiensis</name>
    <dbReference type="NCBI Taxonomy" id="1280947"/>
    <lineage>
        <taxon>Bacteria</taxon>
        <taxon>Pseudomonadati</taxon>
        <taxon>Pseudomonadota</taxon>
        <taxon>Alphaproteobacteria</taxon>
        <taxon>Hyphomonadales</taxon>
        <taxon>Hyphomonadaceae</taxon>
        <taxon>Hyphomonas</taxon>
    </lineage>
</organism>
<dbReference type="InterPro" id="IPR020843">
    <property type="entry name" value="ER"/>
</dbReference>
<keyword evidence="8" id="KW-1185">Reference proteome</keyword>
<dbReference type="InterPro" id="IPR013149">
    <property type="entry name" value="ADH-like_C"/>
</dbReference>
<comment type="similarity">
    <text evidence="5">Belongs to the zinc-containing alcohol dehydrogenase family.</text>
</comment>
<comment type="cofactor">
    <cofactor evidence="1 5">
        <name>Zn(2+)</name>
        <dbReference type="ChEBI" id="CHEBI:29105"/>
    </cofactor>
</comment>
<name>A0A062UJN3_9PROT</name>
<dbReference type="InterPro" id="IPR011032">
    <property type="entry name" value="GroES-like_sf"/>
</dbReference>
<evidence type="ECO:0000313" key="7">
    <source>
        <dbReference type="EMBL" id="KCZ58384.1"/>
    </source>
</evidence>
<dbReference type="SUPFAM" id="SSF50129">
    <property type="entry name" value="GroES-like"/>
    <property type="match status" value="1"/>
</dbReference>
<proteinExistence type="inferred from homology"/>
<reference evidence="7 8" key="1">
    <citation type="journal article" date="2014" name="Antonie Van Leeuwenhoek">
        <title>Hyphomonas beringensis sp. nov. and Hyphomonas chukchiensis sp. nov., isolated from surface seawater of the Bering Sea and Chukchi Sea.</title>
        <authorList>
            <person name="Li C."/>
            <person name="Lai Q."/>
            <person name="Li G."/>
            <person name="Dong C."/>
            <person name="Wang J."/>
            <person name="Liao Y."/>
            <person name="Shao Z."/>
        </authorList>
    </citation>
    <scope>NUCLEOTIDE SEQUENCE [LARGE SCALE GENOMIC DNA]</scope>
    <source>
        <strain evidence="7 8">BH-BN04-4</strain>
    </source>
</reference>
<evidence type="ECO:0000256" key="5">
    <source>
        <dbReference type="RuleBase" id="RU361277"/>
    </source>
</evidence>
<comment type="caution">
    <text evidence="7">The sequence shown here is derived from an EMBL/GenBank/DDBJ whole genome shotgun (WGS) entry which is preliminary data.</text>
</comment>
<dbReference type="AlphaFoldDB" id="A0A062UJN3"/>
<dbReference type="Proteomes" id="UP000027190">
    <property type="component" value="Unassembled WGS sequence"/>
</dbReference>
<dbReference type="OrthoDB" id="9809185at2"/>
<sequence length="347" mass="36829">MKALCYNGPYDVRYESVDDATLRDKQDVLVKVTACSICGSDLHIYHGAGAGFTEGVGFCIGHEAVGEVVETGSGVNRFKSGDRVMIPGAVGCGSCRNCLRGNVRNCLNGKQQVFGLGHALQGSQAEAVRVPFGDFNLGAIPEGVSMDQALMLTDAQATAWFGCRNADIEAGDDFVVIGLGPIGLMAIDSAIVMGAGRVFAVDPIKERRDIASRLGAIALSPDEAIDRVRDETKGLMADKVLEAVGADATIAMALQMARREGVVSVIGVNKNMAFPFPMGASLSKGVTFRIGTTSPPQTWQELVPLVQQGRLKPEQFITTRLALKDGAEAYRQLDARVPNVLKTVITP</sequence>
<evidence type="ECO:0000256" key="1">
    <source>
        <dbReference type="ARBA" id="ARBA00001947"/>
    </source>
</evidence>
<evidence type="ECO:0000256" key="3">
    <source>
        <dbReference type="ARBA" id="ARBA00022833"/>
    </source>
</evidence>
<dbReference type="Pfam" id="PF00107">
    <property type="entry name" value="ADH_zinc_N"/>
    <property type="match status" value="1"/>
</dbReference>
<protein>
    <recommendedName>
        <fullName evidence="6">Enoyl reductase (ER) domain-containing protein</fullName>
    </recommendedName>
</protein>
<dbReference type="GO" id="GO:0008270">
    <property type="term" value="F:zinc ion binding"/>
    <property type="evidence" value="ECO:0007669"/>
    <property type="project" value="InterPro"/>
</dbReference>
<dbReference type="InterPro" id="IPR013154">
    <property type="entry name" value="ADH-like_N"/>
</dbReference>
<dbReference type="eggNOG" id="COG1063">
    <property type="taxonomic scope" value="Bacteria"/>
</dbReference>
<dbReference type="SMART" id="SM00829">
    <property type="entry name" value="PKS_ER"/>
    <property type="match status" value="1"/>
</dbReference>
<dbReference type="SUPFAM" id="SSF51735">
    <property type="entry name" value="NAD(P)-binding Rossmann-fold domains"/>
    <property type="match status" value="1"/>
</dbReference>
<evidence type="ECO:0000313" key="8">
    <source>
        <dbReference type="Proteomes" id="UP000027190"/>
    </source>
</evidence>